<reference evidence="1 2" key="1">
    <citation type="journal article" date="2021" name="ISME Commun">
        <title>Automated analysis of genomic sequences facilitates high-throughput and comprehensive description of bacteria.</title>
        <authorList>
            <person name="Hitch T.C.A."/>
        </authorList>
    </citation>
    <scope>NUCLEOTIDE SEQUENCE [LARGE SCALE GENOMIC DNA]</scope>
    <source>
        <strain evidence="2">f_CCE</strain>
    </source>
</reference>
<gene>
    <name evidence="1" type="ORF">OCV69_02930</name>
</gene>
<organism evidence="1 2">
    <name type="scientific">Alitiscatomonas aceti</name>
    <dbReference type="NCBI Taxonomy" id="2981724"/>
    <lineage>
        <taxon>Bacteria</taxon>
        <taxon>Bacillati</taxon>
        <taxon>Bacillota</taxon>
        <taxon>Clostridia</taxon>
        <taxon>Lachnospirales</taxon>
        <taxon>Lachnospiraceae</taxon>
        <taxon>Alitiscatomonas</taxon>
    </lineage>
</organism>
<evidence type="ECO:0000313" key="1">
    <source>
        <dbReference type="EMBL" id="MCU6798898.1"/>
    </source>
</evidence>
<evidence type="ECO:0000313" key="2">
    <source>
        <dbReference type="Proteomes" id="UP001652395"/>
    </source>
</evidence>
<accession>A0ABT2UW65</accession>
<protein>
    <submittedName>
        <fullName evidence="1">Uncharacterized protein</fullName>
    </submittedName>
</protein>
<proteinExistence type="predicted"/>
<name>A0ABT2UW65_9FIRM</name>
<dbReference type="EMBL" id="JAOQJF010000004">
    <property type="protein sequence ID" value="MCU6798898.1"/>
    <property type="molecule type" value="Genomic_DNA"/>
</dbReference>
<dbReference type="RefSeq" id="WP_158357545.1">
    <property type="nucleotide sequence ID" value="NZ_JAOQJF010000004.1"/>
</dbReference>
<dbReference type="Proteomes" id="UP001652395">
    <property type="component" value="Unassembled WGS sequence"/>
</dbReference>
<sequence length="67" mass="7245">MREKLAKLIDVKSIMTLALTGGFIGLTCVGEITGDQFLTIYTVIVGFYFGTQFNKKAPPDAATSRGK</sequence>
<comment type="caution">
    <text evidence="1">The sequence shown here is derived from an EMBL/GenBank/DDBJ whole genome shotgun (WGS) entry which is preliminary data.</text>
</comment>
<keyword evidence="2" id="KW-1185">Reference proteome</keyword>